<name>X6MH16_RETFI</name>
<keyword evidence="1" id="KW-0175">Coiled coil</keyword>
<dbReference type="Proteomes" id="UP000023152">
    <property type="component" value="Unassembled WGS sequence"/>
</dbReference>
<gene>
    <name evidence="2" type="ORF">RFI_24185</name>
</gene>
<evidence type="ECO:0000313" key="3">
    <source>
        <dbReference type="Proteomes" id="UP000023152"/>
    </source>
</evidence>
<keyword evidence="3" id="KW-1185">Reference proteome</keyword>
<feature type="non-terminal residue" evidence="2">
    <location>
        <position position="1"/>
    </location>
</feature>
<comment type="caution">
    <text evidence="2">The sequence shown here is derived from an EMBL/GenBank/DDBJ whole genome shotgun (WGS) entry which is preliminary data.</text>
</comment>
<feature type="coiled-coil region" evidence="1">
    <location>
        <begin position="18"/>
        <end position="45"/>
    </location>
</feature>
<evidence type="ECO:0000256" key="1">
    <source>
        <dbReference type="SAM" id="Coils"/>
    </source>
</evidence>
<evidence type="ECO:0000313" key="2">
    <source>
        <dbReference type="EMBL" id="ETO13189.1"/>
    </source>
</evidence>
<organism evidence="2 3">
    <name type="scientific">Reticulomyxa filosa</name>
    <dbReference type="NCBI Taxonomy" id="46433"/>
    <lineage>
        <taxon>Eukaryota</taxon>
        <taxon>Sar</taxon>
        <taxon>Rhizaria</taxon>
        <taxon>Retaria</taxon>
        <taxon>Foraminifera</taxon>
        <taxon>Monothalamids</taxon>
        <taxon>Reticulomyxidae</taxon>
        <taxon>Reticulomyxa</taxon>
    </lineage>
</organism>
<reference evidence="2 3" key="1">
    <citation type="journal article" date="2013" name="Curr. Biol.">
        <title>The Genome of the Foraminiferan Reticulomyxa filosa.</title>
        <authorList>
            <person name="Glockner G."/>
            <person name="Hulsmann N."/>
            <person name="Schleicher M."/>
            <person name="Noegel A.A."/>
            <person name="Eichinger L."/>
            <person name="Gallinger C."/>
            <person name="Pawlowski J."/>
            <person name="Sierra R."/>
            <person name="Euteneuer U."/>
            <person name="Pillet L."/>
            <person name="Moustafa A."/>
            <person name="Platzer M."/>
            <person name="Groth M."/>
            <person name="Szafranski K."/>
            <person name="Schliwa M."/>
        </authorList>
    </citation>
    <scope>NUCLEOTIDE SEQUENCE [LARGE SCALE GENOMIC DNA]</scope>
</reference>
<dbReference type="EMBL" id="ASPP01020766">
    <property type="protein sequence ID" value="ETO13189.1"/>
    <property type="molecule type" value="Genomic_DNA"/>
</dbReference>
<accession>X6MH16</accession>
<protein>
    <submittedName>
        <fullName evidence="2">Uncharacterized protein</fullName>
    </submittedName>
</protein>
<proteinExistence type="predicted"/>
<dbReference type="AlphaFoldDB" id="X6MH16"/>
<sequence>VIVSPQEHEAITKIYERYNRAKQLLAELDRSVSAMEERKTQCKDQITTQMTKLVQQLENKKTYLISEMSNVKLEKKSKLQRQLNDLNSYRDAINEGKRRYEEWIGDESLDVHLRRRKVIQLANSILDSKPSMVMVTQPNVKFAFDEATLKKYLSQIIVDDCDQPGAPTLNIVKILHNTAEVKCKQA</sequence>